<dbReference type="PANTHER" id="PTHR13738">
    <property type="entry name" value="TROPONIN I"/>
    <property type="match status" value="1"/>
</dbReference>
<dbReference type="PANTHER" id="PTHR13738:SF1">
    <property type="entry name" value="TROPONIN I"/>
    <property type="match status" value="1"/>
</dbReference>
<dbReference type="InterPro" id="IPR001978">
    <property type="entry name" value="Troponin"/>
</dbReference>
<dbReference type="Proteomes" id="UP001054945">
    <property type="component" value="Unassembled WGS sequence"/>
</dbReference>
<dbReference type="EMBL" id="BPLR01001906">
    <property type="protein sequence ID" value="GIX67820.1"/>
    <property type="molecule type" value="Genomic_DNA"/>
</dbReference>
<name>A0AAV4M7K1_CAEEX</name>
<reference evidence="2 3" key="1">
    <citation type="submission" date="2021-06" db="EMBL/GenBank/DDBJ databases">
        <title>Caerostris extrusa draft genome.</title>
        <authorList>
            <person name="Kono N."/>
            <person name="Arakawa K."/>
        </authorList>
    </citation>
    <scope>NUCLEOTIDE SEQUENCE [LARGE SCALE GENOMIC DNA]</scope>
</reference>
<dbReference type="InterPro" id="IPR038077">
    <property type="entry name" value="Troponin_sf"/>
</dbReference>
<evidence type="ECO:0000313" key="2">
    <source>
        <dbReference type="EMBL" id="GIX67820.1"/>
    </source>
</evidence>
<dbReference type="GO" id="GO:0005861">
    <property type="term" value="C:troponin complex"/>
    <property type="evidence" value="ECO:0007669"/>
    <property type="project" value="InterPro"/>
</dbReference>
<evidence type="ECO:0000313" key="3">
    <source>
        <dbReference type="Proteomes" id="UP001054945"/>
    </source>
</evidence>
<dbReference type="AlphaFoldDB" id="A0AAV4M7K1"/>
<gene>
    <name evidence="2" type="primary">tni-4</name>
    <name evidence="2" type="ORF">CEXT_214561</name>
</gene>
<dbReference type="Gene3D" id="1.20.5.350">
    <property type="match status" value="1"/>
</dbReference>
<comment type="similarity">
    <text evidence="1">Belongs to the troponin I family.</text>
</comment>
<protein>
    <submittedName>
        <fullName evidence="2">Troponin I 4</fullName>
    </submittedName>
</protein>
<dbReference type="SUPFAM" id="SSF90250">
    <property type="entry name" value="Troponin coil-coiled subunits"/>
    <property type="match status" value="1"/>
</dbReference>
<evidence type="ECO:0000256" key="1">
    <source>
        <dbReference type="ARBA" id="ARBA00009930"/>
    </source>
</evidence>
<sequence length="115" mass="13876">MWRMPMKQLCKLYVRNIINESPSWRMQKYDLEYEVSHKEFMLNELTIQVNDLRGKFVKPNLKKVSKYEGKFEKLKMIAKTSEIDFRANLKNVKSNKFKLEEEEEGKKQGPEWANK</sequence>
<dbReference type="InterPro" id="IPR050875">
    <property type="entry name" value="Troponin_I"/>
</dbReference>
<organism evidence="2 3">
    <name type="scientific">Caerostris extrusa</name>
    <name type="common">Bark spider</name>
    <name type="synonym">Caerostris bankana</name>
    <dbReference type="NCBI Taxonomy" id="172846"/>
    <lineage>
        <taxon>Eukaryota</taxon>
        <taxon>Metazoa</taxon>
        <taxon>Ecdysozoa</taxon>
        <taxon>Arthropoda</taxon>
        <taxon>Chelicerata</taxon>
        <taxon>Arachnida</taxon>
        <taxon>Araneae</taxon>
        <taxon>Araneomorphae</taxon>
        <taxon>Entelegynae</taxon>
        <taxon>Araneoidea</taxon>
        <taxon>Araneidae</taxon>
        <taxon>Caerostris</taxon>
    </lineage>
</organism>
<comment type="caution">
    <text evidence="2">The sequence shown here is derived from an EMBL/GenBank/DDBJ whole genome shotgun (WGS) entry which is preliminary data.</text>
</comment>
<proteinExistence type="inferred from homology"/>
<accession>A0AAV4M7K1</accession>
<keyword evidence="3" id="KW-1185">Reference proteome</keyword>
<dbReference type="GO" id="GO:0006936">
    <property type="term" value="P:muscle contraction"/>
    <property type="evidence" value="ECO:0007669"/>
    <property type="project" value="TreeGrafter"/>
</dbReference>
<dbReference type="Pfam" id="PF00992">
    <property type="entry name" value="Troponin"/>
    <property type="match status" value="1"/>
</dbReference>